<reference evidence="1 2" key="1">
    <citation type="journal article" date="2011" name="Genome Biol.">
        <title>Comparative genome sequence analysis underscores mycoparasitism as the ancestral life style of Trichoderma.</title>
        <authorList>
            <person name="Kubicek C.P."/>
            <person name="Herrera-Estrella A."/>
            <person name="Seidl-Seiboth V."/>
            <person name="Martinez D.A."/>
            <person name="Druzhinina I.S."/>
            <person name="Thon M."/>
            <person name="Zeilinger S."/>
            <person name="Casas-Flores S."/>
            <person name="Horwitz B.A."/>
            <person name="Mukherjee P.K."/>
            <person name="Mukherjee M."/>
            <person name="Kredics L."/>
            <person name="Alcaraz L.D."/>
            <person name="Aerts A."/>
            <person name="Antal Z."/>
            <person name="Atanasova L."/>
            <person name="Cervantes-Badillo M.G."/>
            <person name="Challacombe J."/>
            <person name="Chertkov O."/>
            <person name="McCluskey K."/>
            <person name="Coulpier F."/>
            <person name="Deshpande N."/>
            <person name="von Doehren H."/>
            <person name="Ebbole D.J."/>
            <person name="Esquivel-Naranjo E.U."/>
            <person name="Fekete E."/>
            <person name="Flipphi M."/>
            <person name="Glaser F."/>
            <person name="Gomez-Rodriguez E.Y."/>
            <person name="Gruber S."/>
            <person name="Han C."/>
            <person name="Henrissat B."/>
            <person name="Hermosa R."/>
            <person name="Hernandez-Onate M."/>
            <person name="Karaffa L."/>
            <person name="Kosti I."/>
            <person name="Le Crom S."/>
            <person name="Lindquist E."/>
            <person name="Lucas S."/>
            <person name="Luebeck M."/>
            <person name="Luebeck P.S."/>
            <person name="Margeot A."/>
            <person name="Metz B."/>
            <person name="Misra M."/>
            <person name="Nevalainen H."/>
            <person name="Omann M."/>
            <person name="Packer N."/>
            <person name="Perrone G."/>
            <person name="Uresti-Rivera E.E."/>
            <person name="Salamov A."/>
            <person name="Schmoll M."/>
            <person name="Seiboth B."/>
            <person name="Shapiro H."/>
            <person name="Sukno S."/>
            <person name="Tamayo-Ramos J.A."/>
            <person name="Tisch D."/>
            <person name="Wiest A."/>
            <person name="Wilkinson H.H."/>
            <person name="Zhang M."/>
            <person name="Coutinho P.M."/>
            <person name="Kenerley C.M."/>
            <person name="Monte E."/>
            <person name="Baker S.E."/>
            <person name="Grigoriev I.V."/>
        </authorList>
    </citation>
    <scope>NUCLEOTIDE SEQUENCE [LARGE SCALE GENOMIC DNA]</scope>
    <source>
        <strain evidence="2">ATCC 20476 / IMI 206040</strain>
    </source>
</reference>
<organism evidence="1 2">
    <name type="scientific">Hypocrea atroviridis (strain ATCC 20476 / IMI 206040)</name>
    <name type="common">Trichoderma atroviride</name>
    <dbReference type="NCBI Taxonomy" id="452589"/>
    <lineage>
        <taxon>Eukaryota</taxon>
        <taxon>Fungi</taxon>
        <taxon>Dikarya</taxon>
        <taxon>Ascomycota</taxon>
        <taxon>Pezizomycotina</taxon>
        <taxon>Sordariomycetes</taxon>
        <taxon>Hypocreomycetidae</taxon>
        <taxon>Hypocreales</taxon>
        <taxon>Hypocreaceae</taxon>
        <taxon>Trichoderma</taxon>
    </lineage>
</organism>
<dbReference type="HOGENOM" id="CLU_2027048_0_0_1"/>
<sequence>MGCVRSFLSVTLHNKGKTKKKKKIYDAIFKAQHKTQSNTSTLTPATHFIHPLNNPNPPQPSISSVTRMQISENARLVNPTAVNYQSRPPLIEPKIGVVHSLCARPVFKRDQWSFFSSQIPSF</sequence>
<gene>
    <name evidence="1" type="ORF">TRIATDRAFT_301679</name>
</gene>
<keyword evidence="2" id="KW-1185">Reference proteome</keyword>
<protein>
    <submittedName>
        <fullName evidence="1">Uncharacterized protein</fullName>
    </submittedName>
</protein>
<dbReference type="AlphaFoldDB" id="G9P8F8"/>
<dbReference type="Proteomes" id="UP000005426">
    <property type="component" value="Unassembled WGS sequence"/>
</dbReference>
<evidence type="ECO:0000313" key="2">
    <source>
        <dbReference type="Proteomes" id="UP000005426"/>
    </source>
</evidence>
<comment type="caution">
    <text evidence="1">The sequence shown here is derived from an EMBL/GenBank/DDBJ whole genome shotgun (WGS) entry which is preliminary data.</text>
</comment>
<proteinExistence type="predicted"/>
<dbReference type="EMBL" id="ABDG02000027">
    <property type="protein sequence ID" value="EHK40951.1"/>
    <property type="molecule type" value="Genomic_DNA"/>
</dbReference>
<accession>G9P8F8</accession>
<evidence type="ECO:0000313" key="1">
    <source>
        <dbReference type="EMBL" id="EHK40951.1"/>
    </source>
</evidence>
<name>G9P8F8_HYPAI</name>